<dbReference type="HOGENOM" id="CLU_2727034_0_0_1"/>
<dbReference type="EnsemblPlants" id="KQL02549">
    <property type="protein sequence ID" value="KQL02549"/>
    <property type="gene ID" value="SETIT_014787mg"/>
</dbReference>
<dbReference type="Proteomes" id="UP000004995">
    <property type="component" value="Unassembled WGS sequence"/>
</dbReference>
<evidence type="ECO:0000313" key="1">
    <source>
        <dbReference type="EnsemblPlants" id="KQL02549"/>
    </source>
</evidence>
<protein>
    <submittedName>
        <fullName evidence="1">Uncharacterized protein</fullName>
    </submittedName>
</protein>
<accession>K3YKL8</accession>
<evidence type="ECO:0000313" key="2">
    <source>
        <dbReference type="Proteomes" id="UP000004995"/>
    </source>
</evidence>
<reference evidence="1" key="2">
    <citation type="submission" date="2018-08" db="UniProtKB">
        <authorList>
            <consortium name="EnsemblPlants"/>
        </authorList>
    </citation>
    <scope>IDENTIFICATION</scope>
    <source>
        <strain evidence="1">Yugu1</strain>
    </source>
</reference>
<dbReference type="OMA" id="HLQARVC"/>
<dbReference type="EMBL" id="AGNK02003985">
    <property type="status" value="NOT_ANNOTATED_CDS"/>
    <property type="molecule type" value="Genomic_DNA"/>
</dbReference>
<sequence>MVLHLQARVCMCLLQEQGIDEKPLLKTHIAGIYRNTSCSCRALTYYHWTCFFCVNFTPTNMWIYDGICQNTS</sequence>
<dbReference type="Gramene" id="KQL02549">
    <property type="protein sequence ID" value="KQL02549"/>
    <property type="gene ID" value="SETIT_014787mg"/>
</dbReference>
<dbReference type="InParanoid" id="K3YKL8"/>
<proteinExistence type="predicted"/>
<name>K3YKL8_SETIT</name>
<organism evidence="1 2">
    <name type="scientific">Setaria italica</name>
    <name type="common">Foxtail millet</name>
    <name type="synonym">Panicum italicum</name>
    <dbReference type="NCBI Taxonomy" id="4555"/>
    <lineage>
        <taxon>Eukaryota</taxon>
        <taxon>Viridiplantae</taxon>
        <taxon>Streptophyta</taxon>
        <taxon>Embryophyta</taxon>
        <taxon>Tracheophyta</taxon>
        <taxon>Spermatophyta</taxon>
        <taxon>Magnoliopsida</taxon>
        <taxon>Liliopsida</taxon>
        <taxon>Poales</taxon>
        <taxon>Poaceae</taxon>
        <taxon>PACMAD clade</taxon>
        <taxon>Panicoideae</taxon>
        <taxon>Panicodae</taxon>
        <taxon>Paniceae</taxon>
        <taxon>Cenchrinae</taxon>
        <taxon>Setaria</taxon>
    </lineage>
</organism>
<reference evidence="2" key="1">
    <citation type="journal article" date="2012" name="Nat. Biotechnol.">
        <title>Reference genome sequence of the model plant Setaria.</title>
        <authorList>
            <person name="Bennetzen J.L."/>
            <person name="Schmutz J."/>
            <person name="Wang H."/>
            <person name="Percifield R."/>
            <person name="Hawkins J."/>
            <person name="Pontaroli A.C."/>
            <person name="Estep M."/>
            <person name="Feng L."/>
            <person name="Vaughn J.N."/>
            <person name="Grimwood J."/>
            <person name="Jenkins J."/>
            <person name="Barry K."/>
            <person name="Lindquist E."/>
            <person name="Hellsten U."/>
            <person name="Deshpande S."/>
            <person name="Wang X."/>
            <person name="Wu X."/>
            <person name="Mitros T."/>
            <person name="Triplett J."/>
            <person name="Yang X."/>
            <person name="Ye C.Y."/>
            <person name="Mauro-Herrera M."/>
            <person name="Wang L."/>
            <person name="Li P."/>
            <person name="Sharma M."/>
            <person name="Sharma R."/>
            <person name="Ronald P.C."/>
            <person name="Panaud O."/>
            <person name="Kellogg E.A."/>
            <person name="Brutnell T.P."/>
            <person name="Doust A.N."/>
            <person name="Tuskan G.A."/>
            <person name="Rokhsar D."/>
            <person name="Devos K.M."/>
        </authorList>
    </citation>
    <scope>NUCLEOTIDE SEQUENCE [LARGE SCALE GENOMIC DNA]</scope>
    <source>
        <strain evidence="2">cv. Yugu1</strain>
    </source>
</reference>
<keyword evidence="2" id="KW-1185">Reference proteome</keyword>
<dbReference type="AlphaFoldDB" id="K3YKL8"/>